<feature type="signal peptide" evidence="4">
    <location>
        <begin position="1"/>
        <end position="18"/>
    </location>
</feature>
<proteinExistence type="inferred from homology"/>
<dbReference type="Pfam" id="PF00026">
    <property type="entry name" value="Asp"/>
    <property type="match status" value="1"/>
</dbReference>
<dbReference type="OrthoDB" id="660550at2759"/>
<organism evidence="6 7">
    <name type="scientific">Cristinia sonorae</name>
    <dbReference type="NCBI Taxonomy" id="1940300"/>
    <lineage>
        <taxon>Eukaryota</taxon>
        <taxon>Fungi</taxon>
        <taxon>Dikarya</taxon>
        <taxon>Basidiomycota</taxon>
        <taxon>Agaricomycotina</taxon>
        <taxon>Agaricomycetes</taxon>
        <taxon>Agaricomycetidae</taxon>
        <taxon>Agaricales</taxon>
        <taxon>Pleurotineae</taxon>
        <taxon>Stephanosporaceae</taxon>
        <taxon>Cristinia</taxon>
    </lineage>
</organism>
<keyword evidence="3" id="KW-0378">Hydrolase</keyword>
<evidence type="ECO:0000256" key="2">
    <source>
        <dbReference type="ARBA" id="ARBA00022750"/>
    </source>
</evidence>
<dbReference type="PROSITE" id="PS51767">
    <property type="entry name" value="PEPTIDASE_A1"/>
    <property type="match status" value="1"/>
</dbReference>
<dbReference type="PANTHER" id="PTHR47966">
    <property type="entry name" value="BETA-SITE APP-CLEAVING ENZYME, ISOFORM A-RELATED"/>
    <property type="match status" value="1"/>
</dbReference>
<dbReference type="PROSITE" id="PS00141">
    <property type="entry name" value="ASP_PROTEASE"/>
    <property type="match status" value="1"/>
</dbReference>
<accession>A0A8K0UGE9</accession>
<dbReference type="EMBL" id="JAEVFJ010000053">
    <property type="protein sequence ID" value="KAH8080682.1"/>
    <property type="molecule type" value="Genomic_DNA"/>
</dbReference>
<protein>
    <submittedName>
        <fullName evidence="6">Acid protease</fullName>
    </submittedName>
</protein>
<dbReference type="Proteomes" id="UP000813824">
    <property type="component" value="Unassembled WGS sequence"/>
</dbReference>
<gene>
    <name evidence="6" type="ORF">BXZ70DRAFT_1049884</name>
</gene>
<dbReference type="InterPro" id="IPR034164">
    <property type="entry name" value="Pepsin-like_dom"/>
</dbReference>
<dbReference type="Gene3D" id="2.40.70.10">
    <property type="entry name" value="Acid Proteases"/>
    <property type="match status" value="2"/>
</dbReference>
<evidence type="ECO:0000313" key="6">
    <source>
        <dbReference type="EMBL" id="KAH8080682.1"/>
    </source>
</evidence>
<dbReference type="InterPro" id="IPR001969">
    <property type="entry name" value="Aspartic_peptidase_AS"/>
</dbReference>
<dbReference type="SUPFAM" id="SSF50630">
    <property type="entry name" value="Acid proteases"/>
    <property type="match status" value="1"/>
</dbReference>
<dbReference type="GO" id="GO:0004190">
    <property type="term" value="F:aspartic-type endopeptidase activity"/>
    <property type="evidence" value="ECO:0007669"/>
    <property type="project" value="UniProtKB-KW"/>
</dbReference>
<reference evidence="6" key="1">
    <citation type="journal article" date="2021" name="New Phytol.">
        <title>Evolutionary innovations through gain and loss of genes in the ectomycorrhizal Boletales.</title>
        <authorList>
            <person name="Wu G."/>
            <person name="Miyauchi S."/>
            <person name="Morin E."/>
            <person name="Kuo A."/>
            <person name="Drula E."/>
            <person name="Varga T."/>
            <person name="Kohler A."/>
            <person name="Feng B."/>
            <person name="Cao Y."/>
            <person name="Lipzen A."/>
            <person name="Daum C."/>
            <person name="Hundley H."/>
            <person name="Pangilinan J."/>
            <person name="Johnson J."/>
            <person name="Barry K."/>
            <person name="LaButti K."/>
            <person name="Ng V."/>
            <person name="Ahrendt S."/>
            <person name="Min B."/>
            <person name="Choi I.G."/>
            <person name="Park H."/>
            <person name="Plett J.M."/>
            <person name="Magnuson J."/>
            <person name="Spatafora J.W."/>
            <person name="Nagy L.G."/>
            <person name="Henrissat B."/>
            <person name="Grigoriev I.V."/>
            <person name="Yang Z.L."/>
            <person name="Xu J."/>
            <person name="Martin F.M."/>
        </authorList>
    </citation>
    <scope>NUCLEOTIDE SEQUENCE</scope>
    <source>
        <strain evidence="6">KKN 215</strain>
    </source>
</reference>
<dbReference type="InterPro" id="IPR033121">
    <property type="entry name" value="PEPTIDASE_A1"/>
</dbReference>
<comment type="similarity">
    <text evidence="1 3">Belongs to the peptidase A1 family.</text>
</comment>
<keyword evidence="7" id="KW-1185">Reference proteome</keyword>
<evidence type="ECO:0000256" key="4">
    <source>
        <dbReference type="SAM" id="SignalP"/>
    </source>
</evidence>
<dbReference type="GO" id="GO:0006508">
    <property type="term" value="P:proteolysis"/>
    <property type="evidence" value="ECO:0007669"/>
    <property type="project" value="UniProtKB-KW"/>
</dbReference>
<evidence type="ECO:0000313" key="7">
    <source>
        <dbReference type="Proteomes" id="UP000813824"/>
    </source>
</evidence>
<dbReference type="AlphaFoldDB" id="A0A8K0UGE9"/>
<evidence type="ECO:0000259" key="5">
    <source>
        <dbReference type="PROSITE" id="PS51767"/>
    </source>
</evidence>
<name>A0A8K0UGE9_9AGAR</name>
<sequence>MFNKSFLVILLLATGALSSPLIKRTGKSITLPVARRVNITGGAHSLLKHDQARAKAIKERKANIPTHGKAKSFSAAFGVPITNQVVDYAVTVGVGNPPTAFNLLIDTGSSNTWVGAQPTNPFVISSSSQDTGNLVEVIYGSGFVLGEQFIDQLTIGDVVIENQSLGAAILNQGFTDVDGIIGIGPTVLTTGTLFPATDDLVPTVTDNAFAQGLIDADLVSVSFAPTQDLSSTNGELIFGDVDPAKFVGDIHFVPITSTVPANEFVGIDQTITYGAAATPILNLTSGITDTGTTLLLIASDAFAAYQTVTGGVPDDDTGLLRLTPEQFGNLESLFFNIGDATFEFTPNAQIFPRALNTAIGGSDDFVYLIVNDIGSLSGEGLDFIDGMTFQERFFTVFDSTNSQFGIANTVNTFATPN</sequence>
<dbReference type="InterPro" id="IPR001461">
    <property type="entry name" value="Aspartic_peptidase_A1"/>
</dbReference>
<keyword evidence="4" id="KW-0732">Signal</keyword>
<keyword evidence="3 6" id="KW-0645">Protease</keyword>
<dbReference type="InterPro" id="IPR021109">
    <property type="entry name" value="Peptidase_aspartic_dom_sf"/>
</dbReference>
<comment type="caution">
    <text evidence="6">The sequence shown here is derived from an EMBL/GenBank/DDBJ whole genome shotgun (WGS) entry which is preliminary data.</text>
</comment>
<evidence type="ECO:0000256" key="1">
    <source>
        <dbReference type="ARBA" id="ARBA00007447"/>
    </source>
</evidence>
<keyword evidence="2 3" id="KW-0064">Aspartyl protease</keyword>
<dbReference type="PRINTS" id="PR00792">
    <property type="entry name" value="PEPSIN"/>
</dbReference>
<feature type="chain" id="PRO_5035465433" evidence="4">
    <location>
        <begin position="19"/>
        <end position="417"/>
    </location>
</feature>
<evidence type="ECO:0000256" key="3">
    <source>
        <dbReference type="RuleBase" id="RU000454"/>
    </source>
</evidence>
<feature type="domain" description="Peptidase A1" evidence="5">
    <location>
        <begin position="88"/>
        <end position="407"/>
    </location>
</feature>
<dbReference type="PANTHER" id="PTHR47966:SF51">
    <property type="entry name" value="BETA-SITE APP-CLEAVING ENZYME, ISOFORM A-RELATED"/>
    <property type="match status" value="1"/>
</dbReference>
<dbReference type="CDD" id="cd05471">
    <property type="entry name" value="pepsin_like"/>
    <property type="match status" value="1"/>
</dbReference>